<feature type="transmembrane region" description="Helical" evidence="7">
    <location>
        <begin position="169"/>
        <end position="193"/>
    </location>
</feature>
<evidence type="ECO:0000256" key="5">
    <source>
        <dbReference type="ARBA" id="ARBA00022989"/>
    </source>
</evidence>
<evidence type="ECO:0000256" key="2">
    <source>
        <dbReference type="ARBA" id="ARBA00022448"/>
    </source>
</evidence>
<name>A0A081BVY9_VECG1</name>
<accession>A0A081BVY9</accession>
<feature type="transmembrane region" description="Helical" evidence="7">
    <location>
        <begin position="133"/>
        <end position="157"/>
    </location>
</feature>
<reference evidence="9 10" key="1">
    <citation type="journal article" date="2015" name="PeerJ">
        <title>First genomic representation of candidate bacterial phylum KSB3 points to enhanced environmental sensing as a trigger of wastewater bulking.</title>
        <authorList>
            <person name="Sekiguchi Y."/>
            <person name="Ohashi A."/>
            <person name="Parks D.H."/>
            <person name="Yamauchi T."/>
            <person name="Tyson G.W."/>
            <person name="Hugenholtz P."/>
        </authorList>
    </citation>
    <scope>NUCLEOTIDE SEQUENCE [LARGE SCALE GENOMIC DNA]</scope>
</reference>
<dbReference type="InterPro" id="IPR045621">
    <property type="entry name" value="BPD_transp_1_N"/>
</dbReference>
<keyword evidence="6 7" id="KW-0472">Membrane</keyword>
<keyword evidence="5 7" id="KW-1133">Transmembrane helix</keyword>
<feature type="transmembrane region" description="Helical" evidence="7">
    <location>
        <begin position="12"/>
        <end position="32"/>
    </location>
</feature>
<keyword evidence="3" id="KW-1003">Cell membrane</keyword>
<comment type="similarity">
    <text evidence="7">Belongs to the binding-protein-dependent transport system permease family.</text>
</comment>
<dbReference type="AlphaFoldDB" id="A0A081BVY9"/>
<dbReference type="SUPFAM" id="SSF161098">
    <property type="entry name" value="MetI-like"/>
    <property type="match status" value="1"/>
</dbReference>
<comment type="subcellular location">
    <subcellularLocation>
        <location evidence="1 7">Cell membrane</location>
        <topology evidence="1 7">Multi-pass membrane protein</topology>
    </subcellularLocation>
</comment>
<dbReference type="Gene3D" id="1.10.3720.10">
    <property type="entry name" value="MetI-like"/>
    <property type="match status" value="1"/>
</dbReference>
<dbReference type="GO" id="GO:0055085">
    <property type="term" value="P:transmembrane transport"/>
    <property type="evidence" value="ECO:0007669"/>
    <property type="project" value="InterPro"/>
</dbReference>
<evidence type="ECO:0000256" key="1">
    <source>
        <dbReference type="ARBA" id="ARBA00004651"/>
    </source>
</evidence>
<feature type="transmembrane region" description="Helical" evidence="7">
    <location>
        <begin position="280"/>
        <end position="301"/>
    </location>
</feature>
<evidence type="ECO:0000256" key="6">
    <source>
        <dbReference type="ARBA" id="ARBA00023136"/>
    </source>
</evidence>
<sequence>MNMLRYIAKRIVISIPVLIGITAILFVMLNVIPGDPVALMMKEHVSEDVIARVRAQMHLDDPAIVRYFRFVVGAIQGDFGISYKLKRPVTGLILQAFPNTMILAVSAALFSWIIGIPAGIFSAVKQYSWTDNFFMGFSLLGVSMPIFWSALLMQYIFALKLRWLPVSGFYGWKYVIMPAIVLGWSSAGVIARLTRSSLLEVMRHDYIRTARAKGVKELPVIMGHALKNSLLPVVTIMAIQVASLLSGAVITESVFGIPGVGRIAVNAIQSRDMPLLQGSILFATVLVIAGNLVADILYSFLDPRIRYEMQES</sequence>
<evidence type="ECO:0000256" key="4">
    <source>
        <dbReference type="ARBA" id="ARBA00022692"/>
    </source>
</evidence>
<dbReference type="InterPro" id="IPR035906">
    <property type="entry name" value="MetI-like_sf"/>
</dbReference>
<dbReference type="PROSITE" id="PS50928">
    <property type="entry name" value="ABC_TM1"/>
    <property type="match status" value="1"/>
</dbReference>
<evidence type="ECO:0000256" key="7">
    <source>
        <dbReference type="RuleBase" id="RU363032"/>
    </source>
</evidence>
<dbReference type="CDD" id="cd06261">
    <property type="entry name" value="TM_PBP2"/>
    <property type="match status" value="1"/>
</dbReference>
<dbReference type="STRING" id="1499967.U27_03456"/>
<evidence type="ECO:0000256" key="3">
    <source>
        <dbReference type="ARBA" id="ARBA00022475"/>
    </source>
</evidence>
<dbReference type="EMBL" id="DF820464">
    <property type="protein sequence ID" value="GAK56494.1"/>
    <property type="molecule type" value="Genomic_DNA"/>
</dbReference>
<dbReference type="Pfam" id="PF00528">
    <property type="entry name" value="BPD_transp_1"/>
    <property type="match status" value="1"/>
</dbReference>
<gene>
    <name evidence="9" type="ORF">U27_03456</name>
</gene>
<feature type="domain" description="ABC transmembrane type-1" evidence="8">
    <location>
        <begin position="97"/>
        <end position="298"/>
    </location>
</feature>
<dbReference type="InterPro" id="IPR000515">
    <property type="entry name" value="MetI-like"/>
</dbReference>
<dbReference type="PANTHER" id="PTHR43163">
    <property type="entry name" value="DIPEPTIDE TRANSPORT SYSTEM PERMEASE PROTEIN DPPB-RELATED"/>
    <property type="match status" value="1"/>
</dbReference>
<keyword evidence="4 7" id="KW-0812">Transmembrane</keyword>
<dbReference type="Pfam" id="PF19300">
    <property type="entry name" value="BPD_transp_1_N"/>
    <property type="match status" value="1"/>
</dbReference>
<keyword evidence="10" id="KW-1185">Reference proteome</keyword>
<organism evidence="9 10">
    <name type="scientific">Vecturithrix granuli</name>
    <dbReference type="NCBI Taxonomy" id="1499967"/>
    <lineage>
        <taxon>Bacteria</taxon>
        <taxon>Candidatus Moduliflexota</taxon>
        <taxon>Candidatus Vecturitrichia</taxon>
        <taxon>Candidatus Vecturitrichales</taxon>
        <taxon>Candidatus Vecturitrichaceae</taxon>
        <taxon>Candidatus Vecturithrix</taxon>
    </lineage>
</organism>
<keyword evidence="2 7" id="KW-0813">Transport</keyword>
<dbReference type="GO" id="GO:0005886">
    <property type="term" value="C:plasma membrane"/>
    <property type="evidence" value="ECO:0007669"/>
    <property type="project" value="UniProtKB-SubCell"/>
</dbReference>
<evidence type="ECO:0000313" key="10">
    <source>
        <dbReference type="Proteomes" id="UP000030661"/>
    </source>
</evidence>
<dbReference type="PANTHER" id="PTHR43163:SF2">
    <property type="entry name" value="ABC TRANSPORTER PERMEASE PROTEIN"/>
    <property type="match status" value="1"/>
</dbReference>
<dbReference type="HOGENOM" id="CLU_036879_1_2_0"/>
<dbReference type="eggNOG" id="COG0601">
    <property type="taxonomic scope" value="Bacteria"/>
</dbReference>
<protein>
    <submittedName>
        <fullName evidence="9">Dipeptide transport system permease protein dppB</fullName>
    </submittedName>
</protein>
<proteinExistence type="inferred from homology"/>
<evidence type="ECO:0000259" key="8">
    <source>
        <dbReference type="PROSITE" id="PS50928"/>
    </source>
</evidence>
<evidence type="ECO:0000313" key="9">
    <source>
        <dbReference type="EMBL" id="GAK56494.1"/>
    </source>
</evidence>
<feature type="transmembrane region" description="Helical" evidence="7">
    <location>
        <begin position="230"/>
        <end position="250"/>
    </location>
</feature>
<feature type="transmembrane region" description="Helical" evidence="7">
    <location>
        <begin position="101"/>
        <end position="121"/>
    </location>
</feature>
<dbReference type="Proteomes" id="UP000030661">
    <property type="component" value="Unassembled WGS sequence"/>
</dbReference>